<name>A0A368PXM7_SETIT</name>
<reference evidence="1" key="1">
    <citation type="journal article" date="2012" name="Nat. Biotechnol.">
        <title>Reference genome sequence of the model plant Setaria.</title>
        <authorList>
            <person name="Bennetzen J.L."/>
            <person name="Schmutz J."/>
            <person name="Wang H."/>
            <person name="Percifield R."/>
            <person name="Hawkins J."/>
            <person name="Pontaroli A.C."/>
            <person name="Estep M."/>
            <person name="Feng L."/>
            <person name="Vaughn J.N."/>
            <person name="Grimwood J."/>
            <person name="Jenkins J."/>
            <person name="Barry K."/>
            <person name="Lindquist E."/>
            <person name="Hellsten U."/>
            <person name="Deshpande S."/>
            <person name="Wang X."/>
            <person name="Wu X."/>
            <person name="Mitros T."/>
            <person name="Triplett J."/>
            <person name="Yang X."/>
            <person name="Ye C.Y."/>
            <person name="Mauro-Herrera M."/>
            <person name="Wang L."/>
            <person name="Li P."/>
            <person name="Sharma M."/>
            <person name="Sharma R."/>
            <person name="Ronald P.C."/>
            <person name="Panaud O."/>
            <person name="Kellogg E.A."/>
            <person name="Brutnell T.P."/>
            <person name="Doust A.N."/>
            <person name="Tuskan G.A."/>
            <person name="Rokhsar D."/>
            <person name="Devos K.M."/>
        </authorList>
    </citation>
    <scope>NUCLEOTIDE SEQUENCE [LARGE SCALE GENOMIC DNA]</scope>
    <source>
        <strain evidence="1">Yugu1</strain>
    </source>
</reference>
<accession>A0A368PXM7</accession>
<dbReference type="AlphaFoldDB" id="A0A368PXM7"/>
<proteinExistence type="predicted"/>
<sequence>MTAMPSSTVLFLGSVYRIAPFPLAPLLLPGCKPGPSGRATVALIVSQPSLEASLWKLLLCVLSRPSMRLLLLLFQKREKTKREMLVWFEFLWVPWVVVLQCGLELSGVMVLWGSCQCSNPTGYNSFLG</sequence>
<protein>
    <submittedName>
        <fullName evidence="1">Uncharacterized protein</fullName>
    </submittedName>
</protein>
<organism evidence="1">
    <name type="scientific">Setaria italica</name>
    <name type="common">Foxtail millet</name>
    <name type="synonym">Panicum italicum</name>
    <dbReference type="NCBI Taxonomy" id="4555"/>
    <lineage>
        <taxon>Eukaryota</taxon>
        <taxon>Viridiplantae</taxon>
        <taxon>Streptophyta</taxon>
        <taxon>Embryophyta</taxon>
        <taxon>Tracheophyta</taxon>
        <taxon>Spermatophyta</taxon>
        <taxon>Magnoliopsida</taxon>
        <taxon>Liliopsida</taxon>
        <taxon>Poales</taxon>
        <taxon>Poaceae</taxon>
        <taxon>PACMAD clade</taxon>
        <taxon>Panicoideae</taxon>
        <taxon>Panicodae</taxon>
        <taxon>Paniceae</taxon>
        <taxon>Cenchrinae</taxon>
        <taxon>Setaria</taxon>
    </lineage>
</organism>
<gene>
    <name evidence="1" type="ORF">SETIT_2G106300v2</name>
</gene>
<dbReference type="EMBL" id="CM003529">
    <property type="protein sequence ID" value="RCV10363.1"/>
    <property type="molecule type" value="Genomic_DNA"/>
</dbReference>
<evidence type="ECO:0000313" key="1">
    <source>
        <dbReference type="EMBL" id="RCV10363.1"/>
    </source>
</evidence>
<reference evidence="1" key="2">
    <citation type="submission" date="2015-07" db="EMBL/GenBank/DDBJ databases">
        <authorList>
            <person name="Noorani M."/>
        </authorList>
    </citation>
    <scope>NUCLEOTIDE SEQUENCE</scope>
    <source>
        <strain evidence="1">Yugu1</strain>
    </source>
</reference>